<evidence type="ECO:0000256" key="1">
    <source>
        <dbReference type="ARBA" id="ARBA00005990"/>
    </source>
</evidence>
<organism evidence="6 7">
    <name type="scientific">Microvirga subterranea</name>
    <dbReference type="NCBI Taxonomy" id="186651"/>
    <lineage>
        <taxon>Bacteria</taxon>
        <taxon>Pseudomonadati</taxon>
        <taxon>Pseudomonadota</taxon>
        <taxon>Alphaproteobacteria</taxon>
        <taxon>Hyphomicrobiales</taxon>
        <taxon>Methylobacteriaceae</taxon>
        <taxon>Microvirga</taxon>
    </lineage>
</organism>
<dbReference type="PANTHER" id="PTHR43408">
    <property type="entry name" value="FMN REDUCTASE (NADPH)"/>
    <property type="match status" value="1"/>
</dbReference>
<proteinExistence type="inferred from homology"/>
<dbReference type="Pfam" id="PF03358">
    <property type="entry name" value="FMN_red"/>
    <property type="match status" value="1"/>
</dbReference>
<keyword evidence="3" id="KW-0288">FMN</keyword>
<sequence length="191" mass="20700">MPNLQNTIPKIIALVGSPTPGSRTRNLATHVLERITHEIGAAGRVIDIAELVPHLMSRNRGEAPPVLEEALRAVEEADFLLVASPVYKGSYTGLFKHFIDLVDYKSLAGVPVSLLALGGSDRHALVIDHQLRPLFGFFNAHTLPTGIFVSEKSYPDGRIVDPALQERLSVLVRESADAVTNRVAARRLAAA</sequence>
<dbReference type="Gene3D" id="3.40.50.360">
    <property type="match status" value="1"/>
</dbReference>
<dbReference type="InterPro" id="IPR005025">
    <property type="entry name" value="FMN_Rdtase-like_dom"/>
</dbReference>
<reference evidence="6 7" key="1">
    <citation type="submission" date="2018-07" db="EMBL/GenBank/DDBJ databases">
        <title>Genomic Encyclopedia of Type Strains, Phase IV (KMG-IV): sequencing the most valuable type-strain genomes for metagenomic binning, comparative biology and taxonomic classification.</title>
        <authorList>
            <person name="Goeker M."/>
        </authorList>
    </citation>
    <scope>NUCLEOTIDE SEQUENCE [LARGE SCALE GENOMIC DNA]</scope>
    <source>
        <strain evidence="6 7">DSM 14364</strain>
    </source>
</reference>
<evidence type="ECO:0000259" key="5">
    <source>
        <dbReference type="Pfam" id="PF03358"/>
    </source>
</evidence>
<dbReference type="PANTHER" id="PTHR43408:SF2">
    <property type="entry name" value="FMN REDUCTASE (NADPH)"/>
    <property type="match status" value="1"/>
</dbReference>
<keyword evidence="4" id="KW-0560">Oxidoreductase</keyword>
<evidence type="ECO:0000256" key="4">
    <source>
        <dbReference type="ARBA" id="ARBA00023002"/>
    </source>
</evidence>
<dbReference type="InterPro" id="IPR051814">
    <property type="entry name" value="NAD(P)H-dep_FMN_reductase"/>
</dbReference>
<dbReference type="RefSeq" id="WP_114771855.1">
    <property type="nucleotide sequence ID" value="NZ_QQBB01000009.1"/>
</dbReference>
<protein>
    <submittedName>
        <fullName evidence="6">FMN reductase</fullName>
    </submittedName>
</protein>
<evidence type="ECO:0000256" key="2">
    <source>
        <dbReference type="ARBA" id="ARBA00022630"/>
    </source>
</evidence>
<dbReference type="Proteomes" id="UP000254925">
    <property type="component" value="Unassembled WGS sequence"/>
</dbReference>
<keyword evidence="7" id="KW-1185">Reference proteome</keyword>
<accession>A0A370HGL4</accession>
<dbReference type="GO" id="GO:0016491">
    <property type="term" value="F:oxidoreductase activity"/>
    <property type="evidence" value="ECO:0007669"/>
    <property type="project" value="UniProtKB-KW"/>
</dbReference>
<evidence type="ECO:0000313" key="7">
    <source>
        <dbReference type="Proteomes" id="UP000254925"/>
    </source>
</evidence>
<feature type="domain" description="NADPH-dependent FMN reductase-like" evidence="5">
    <location>
        <begin position="9"/>
        <end position="152"/>
    </location>
</feature>
<evidence type="ECO:0000313" key="6">
    <source>
        <dbReference type="EMBL" id="RDI56334.1"/>
    </source>
</evidence>
<dbReference type="EMBL" id="QQBB01000009">
    <property type="protein sequence ID" value="RDI56334.1"/>
    <property type="molecule type" value="Genomic_DNA"/>
</dbReference>
<comment type="similarity">
    <text evidence="1">Belongs to the SsuE family.</text>
</comment>
<keyword evidence="2" id="KW-0285">Flavoprotein</keyword>
<dbReference type="AlphaFoldDB" id="A0A370HGL4"/>
<dbReference type="InterPro" id="IPR029039">
    <property type="entry name" value="Flavoprotein-like_sf"/>
</dbReference>
<comment type="caution">
    <text evidence="6">The sequence shown here is derived from an EMBL/GenBank/DDBJ whole genome shotgun (WGS) entry which is preliminary data.</text>
</comment>
<dbReference type="OrthoDB" id="1643408at2"/>
<gene>
    <name evidence="6" type="ORF">DES45_10918</name>
</gene>
<name>A0A370HGL4_9HYPH</name>
<dbReference type="SUPFAM" id="SSF52218">
    <property type="entry name" value="Flavoproteins"/>
    <property type="match status" value="1"/>
</dbReference>
<evidence type="ECO:0000256" key="3">
    <source>
        <dbReference type="ARBA" id="ARBA00022643"/>
    </source>
</evidence>